<name>A0A811V5R0_CERCA</name>
<protein>
    <submittedName>
        <fullName evidence="1">(Mediterranean fruit fly) hypothetical protein</fullName>
    </submittedName>
</protein>
<gene>
    <name evidence="1" type="ORF">CCAP1982_LOCUS14488</name>
</gene>
<organism evidence="1 2">
    <name type="scientific">Ceratitis capitata</name>
    <name type="common">Mediterranean fruit fly</name>
    <name type="synonym">Tephritis capitata</name>
    <dbReference type="NCBI Taxonomy" id="7213"/>
    <lineage>
        <taxon>Eukaryota</taxon>
        <taxon>Metazoa</taxon>
        <taxon>Ecdysozoa</taxon>
        <taxon>Arthropoda</taxon>
        <taxon>Hexapoda</taxon>
        <taxon>Insecta</taxon>
        <taxon>Pterygota</taxon>
        <taxon>Neoptera</taxon>
        <taxon>Endopterygota</taxon>
        <taxon>Diptera</taxon>
        <taxon>Brachycera</taxon>
        <taxon>Muscomorpha</taxon>
        <taxon>Tephritoidea</taxon>
        <taxon>Tephritidae</taxon>
        <taxon>Ceratitis</taxon>
        <taxon>Ceratitis</taxon>
    </lineage>
</organism>
<dbReference type="EMBL" id="CAJHJT010000034">
    <property type="protein sequence ID" value="CAD7006161.1"/>
    <property type="molecule type" value="Genomic_DNA"/>
</dbReference>
<accession>A0A811V5R0</accession>
<sequence length="100" mass="11548">MVTVYIHTHRCRCSQLFIRTCTEPLVTHSIPPLHYYKQQSQIYSDARPLPIATQKTHRVVQIGNHNNHVRYACKNATTPFHRIFGIDVRRMNAASSEGFA</sequence>
<reference evidence="1" key="1">
    <citation type="submission" date="2020-11" db="EMBL/GenBank/DDBJ databases">
        <authorList>
            <person name="Whitehead M."/>
        </authorList>
    </citation>
    <scope>NUCLEOTIDE SEQUENCE</scope>
    <source>
        <strain evidence="1">EGII</strain>
    </source>
</reference>
<evidence type="ECO:0000313" key="1">
    <source>
        <dbReference type="EMBL" id="CAD7006161.1"/>
    </source>
</evidence>
<keyword evidence="2" id="KW-1185">Reference proteome</keyword>
<proteinExistence type="predicted"/>
<evidence type="ECO:0000313" key="2">
    <source>
        <dbReference type="Proteomes" id="UP000606786"/>
    </source>
</evidence>
<dbReference type="AlphaFoldDB" id="A0A811V5R0"/>
<comment type="caution">
    <text evidence="1">The sequence shown here is derived from an EMBL/GenBank/DDBJ whole genome shotgun (WGS) entry which is preliminary data.</text>
</comment>
<dbReference type="Proteomes" id="UP000606786">
    <property type="component" value="Unassembled WGS sequence"/>
</dbReference>